<comment type="caution">
    <text evidence="3">The sequence shown here is derived from an EMBL/GenBank/DDBJ whole genome shotgun (WGS) entry which is preliminary data.</text>
</comment>
<dbReference type="GO" id="GO:0006355">
    <property type="term" value="P:regulation of DNA-templated transcription"/>
    <property type="evidence" value="ECO:0007669"/>
    <property type="project" value="InterPro"/>
</dbReference>
<dbReference type="PANTHER" id="PTHR38781">
    <property type="entry name" value="ANTITOXIN DINJ-RELATED"/>
    <property type="match status" value="1"/>
</dbReference>
<name>A0A1J5SE03_9ZZZZ</name>
<dbReference type="NCBIfam" id="TIGR02384">
    <property type="entry name" value="RelB_DinJ"/>
    <property type="match status" value="1"/>
</dbReference>
<gene>
    <name evidence="3" type="primary">dinJ_1</name>
    <name evidence="3" type="ORF">GALL_114320</name>
</gene>
<dbReference type="InterPro" id="IPR007337">
    <property type="entry name" value="RelB/DinJ"/>
</dbReference>
<protein>
    <submittedName>
        <fullName evidence="3">Antitoxin DinJ</fullName>
    </submittedName>
</protein>
<sequence>MAKTTLLRARVDSSRKIRAEKILGRYGLTPAQAINVFYAKVAETGGLPFDLRPTETSELMADPKFVAHLSRMKAGKVRYQDADTISE</sequence>
<accession>A0A1J5SE03</accession>
<dbReference type="Pfam" id="PF04221">
    <property type="entry name" value="RelB"/>
    <property type="match status" value="1"/>
</dbReference>
<evidence type="ECO:0000256" key="2">
    <source>
        <dbReference type="ARBA" id="ARBA00022649"/>
    </source>
</evidence>
<comment type="similarity">
    <text evidence="1">Belongs to the RelB/DinJ antitoxin family.</text>
</comment>
<dbReference type="InterPro" id="IPR013321">
    <property type="entry name" value="Arc_rbn_hlx_hlx"/>
</dbReference>
<evidence type="ECO:0000256" key="1">
    <source>
        <dbReference type="ARBA" id="ARBA00010562"/>
    </source>
</evidence>
<evidence type="ECO:0000313" key="3">
    <source>
        <dbReference type="EMBL" id="OIR06514.1"/>
    </source>
</evidence>
<keyword evidence="2" id="KW-1277">Toxin-antitoxin system</keyword>
<dbReference type="GO" id="GO:0006351">
    <property type="term" value="P:DNA-templated transcription"/>
    <property type="evidence" value="ECO:0007669"/>
    <property type="project" value="TreeGrafter"/>
</dbReference>
<dbReference type="Gene3D" id="1.10.1220.10">
    <property type="entry name" value="Met repressor-like"/>
    <property type="match status" value="1"/>
</dbReference>
<proteinExistence type="inferred from homology"/>
<organism evidence="3">
    <name type="scientific">mine drainage metagenome</name>
    <dbReference type="NCBI Taxonomy" id="410659"/>
    <lineage>
        <taxon>unclassified sequences</taxon>
        <taxon>metagenomes</taxon>
        <taxon>ecological metagenomes</taxon>
    </lineage>
</organism>
<dbReference type="PANTHER" id="PTHR38781:SF1">
    <property type="entry name" value="ANTITOXIN DINJ-RELATED"/>
    <property type="match status" value="1"/>
</dbReference>
<dbReference type="EMBL" id="MLJW01000043">
    <property type="protein sequence ID" value="OIR06514.1"/>
    <property type="molecule type" value="Genomic_DNA"/>
</dbReference>
<reference evidence="3" key="1">
    <citation type="submission" date="2016-10" db="EMBL/GenBank/DDBJ databases">
        <title>Sequence of Gallionella enrichment culture.</title>
        <authorList>
            <person name="Poehlein A."/>
            <person name="Muehling M."/>
            <person name="Daniel R."/>
        </authorList>
    </citation>
    <scope>NUCLEOTIDE SEQUENCE</scope>
</reference>
<dbReference type="AlphaFoldDB" id="A0A1J5SE03"/>